<evidence type="ECO:0000313" key="6">
    <source>
        <dbReference type="Proteomes" id="UP000208100"/>
    </source>
</evidence>
<dbReference type="GO" id="GO:0019058">
    <property type="term" value="P:viral life cycle"/>
    <property type="evidence" value="ECO:0007669"/>
    <property type="project" value="InterPro"/>
</dbReference>
<dbReference type="GeneID" id="16479732"/>
<dbReference type="GO" id="GO:0006355">
    <property type="term" value="P:regulation of DNA-templated transcription"/>
    <property type="evidence" value="ECO:0007669"/>
    <property type="project" value="InterPro"/>
</dbReference>
<dbReference type="InterPro" id="IPR009429">
    <property type="entry name" value="Baculo_LEF-11"/>
</dbReference>
<name>S5ML03_9ABAC</name>
<dbReference type="OrthoDB" id="15391at10239"/>
<organism evidence="5 6">
    <name type="scientific">Choristoneura rosaceana nucleopolyhedrovirus</name>
    <dbReference type="NCBI Taxonomy" id="58094"/>
    <lineage>
        <taxon>Viruses</taxon>
        <taxon>Viruses incertae sedis</taxon>
        <taxon>Naldaviricetes</taxon>
        <taxon>Lefavirales</taxon>
        <taxon>Baculoviridae</taxon>
        <taxon>Alphabaculovirus</taxon>
        <taxon>Alphabaculovirus chorosaceanae</taxon>
    </lineage>
</organism>
<evidence type="ECO:0000256" key="2">
    <source>
        <dbReference type="ARBA" id="ARBA00017118"/>
    </source>
</evidence>
<dbReference type="EMBL" id="KC961304">
    <property type="protein sequence ID" value="AGR57166.1"/>
    <property type="molecule type" value="Genomic_DNA"/>
</dbReference>
<evidence type="ECO:0000313" key="5">
    <source>
        <dbReference type="EMBL" id="AGR57166.1"/>
    </source>
</evidence>
<dbReference type="RefSeq" id="YP_008378482.1">
    <property type="nucleotide sequence ID" value="NC_021924.1"/>
</dbReference>
<dbReference type="KEGG" id="vg:16479732"/>
<keyword evidence="6" id="KW-1185">Reference proteome</keyword>
<proteinExistence type="inferred from homology"/>
<reference evidence="5 6" key="1">
    <citation type="journal article" date="2013" name="PLoS ONE">
        <title>Comparative Genome Sequence Analysis of Choristoneura occidentalis Freeman and C. rosaceana Harris (Lepidoptera: Tortricidae) Alphabaculoviruses.</title>
        <authorList>
            <person name="Thumbi D.K."/>
            <person name="Beliveau C."/>
            <person name="Cusson M."/>
            <person name="Lapointe R."/>
            <person name="Lucarotti C.J."/>
        </authorList>
    </citation>
    <scope>NUCLEOTIDE SEQUENCE [LARGE SCALE GENOMIC DNA]</scope>
    <source>
        <strain evidence="5">NB_1</strain>
    </source>
</reference>
<accession>S5ML03</accession>
<evidence type="ECO:0000256" key="4">
    <source>
        <dbReference type="ARBA" id="ARBA00023163"/>
    </source>
</evidence>
<dbReference type="Pfam" id="PF06385">
    <property type="entry name" value="Baculo_LEF-11"/>
    <property type="match status" value="1"/>
</dbReference>
<protein>
    <recommendedName>
        <fullName evidence="2">Late expression factor 11</fullName>
    </recommendedName>
</protein>
<keyword evidence="4" id="KW-0804">Transcription</keyword>
<evidence type="ECO:0000256" key="3">
    <source>
        <dbReference type="ARBA" id="ARBA00023015"/>
    </source>
</evidence>
<gene>
    <name evidence="5" type="primary">lef-11</name>
</gene>
<dbReference type="Proteomes" id="UP000208100">
    <property type="component" value="Segment"/>
</dbReference>
<sequence length="125" mass="14275">MPCHDHNCSTDCLTRSELYALWGEAVNSLKRTLQVKNVSAHLLEDDAADVKDYIRANLSRFTVITGKCSKRKVCHHHRRIKRTIELNLNLVKEYACSVTDVYRSSRWSTSQKPCTTSLLPATTPR</sequence>
<evidence type="ECO:0000256" key="1">
    <source>
        <dbReference type="ARBA" id="ARBA00008271"/>
    </source>
</evidence>
<comment type="similarity">
    <text evidence="1">Belongs to the baculoviridae LEF-11 family.</text>
</comment>
<keyword evidence="3" id="KW-0805">Transcription regulation</keyword>